<dbReference type="PANTHER" id="PTHR38761">
    <property type="entry name" value="GLUTAMATE--CYSTEINE LIGASE"/>
    <property type="match status" value="1"/>
</dbReference>
<evidence type="ECO:0000256" key="1">
    <source>
        <dbReference type="ARBA" id="ARBA00005006"/>
    </source>
</evidence>
<dbReference type="AlphaFoldDB" id="A0A432VXI6"/>
<evidence type="ECO:0000256" key="4">
    <source>
        <dbReference type="ARBA" id="ARBA00022684"/>
    </source>
</evidence>
<accession>A0A432VXI6</accession>
<evidence type="ECO:0000256" key="3">
    <source>
        <dbReference type="ARBA" id="ARBA00022598"/>
    </source>
</evidence>
<evidence type="ECO:0000256" key="5">
    <source>
        <dbReference type="ARBA" id="ARBA00022741"/>
    </source>
</evidence>
<dbReference type="EMBL" id="PIPI01000001">
    <property type="protein sequence ID" value="RUO21410.1"/>
    <property type="molecule type" value="Genomic_DNA"/>
</dbReference>
<dbReference type="GO" id="GO:0005524">
    <property type="term" value="F:ATP binding"/>
    <property type="evidence" value="ECO:0007669"/>
    <property type="project" value="UniProtKB-KW"/>
</dbReference>
<dbReference type="OrthoDB" id="9803907at2"/>
<keyword evidence="3 8" id="KW-0436">Ligase</keyword>
<dbReference type="Pfam" id="PF04262">
    <property type="entry name" value="Glu_cys_ligase"/>
    <property type="match status" value="1"/>
</dbReference>
<dbReference type="RefSeq" id="WP_126790386.1">
    <property type="nucleotide sequence ID" value="NZ_PIPI01000001.1"/>
</dbReference>
<dbReference type="PANTHER" id="PTHR38761:SF1">
    <property type="entry name" value="GLUTAMATE--CYSTEINE LIGASE"/>
    <property type="match status" value="1"/>
</dbReference>
<evidence type="ECO:0000259" key="10">
    <source>
        <dbReference type="Pfam" id="PF04262"/>
    </source>
</evidence>
<evidence type="ECO:0000256" key="7">
    <source>
        <dbReference type="ARBA" id="ARBA00048819"/>
    </source>
</evidence>
<protein>
    <recommendedName>
        <fullName evidence="8">Glutamate--cysteine ligase</fullName>
        <ecNumber evidence="8">6.3.2.2</ecNumber>
    </recommendedName>
    <alternativeName>
        <fullName evidence="8">Gamma-ECS</fullName>
        <shortName evidence="8">GCS</shortName>
    </alternativeName>
    <alternativeName>
        <fullName evidence="8">Gamma-glutamylcysteine synthetase</fullName>
    </alternativeName>
</protein>
<evidence type="ECO:0000256" key="2">
    <source>
        <dbReference type="ARBA" id="ARBA00008772"/>
    </source>
</evidence>
<keyword evidence="5 8" id="KW-0547">Nucleotide-binding</keyword>
<name>A0A432VXI6_9GAMM</name>
<comment type="caution">
    <text evidence="11">The sequence shown here is derived from an EMBL/GenBank/DDBJ whole genome shotgun (WGS) entry which is preliminary data.</text>
</comment>
<dbReference type="Gene3D" id="3.30.590.20">
    <property type="match status" value="1"/>
</dbReference>
<gene>
    <name evidence="8" type="primary">gshA</name>
    <name evidence="11" type="ORF">CWE06_00660</name>
</gene>
<reference evidence="11 12" key="1">
    <citation type="journal article" date="2011" name="Front. Microbiol.">
        <title>Genomic signatures of strain selection and enhancement in Bacillus atrophaeus var. globigii, a historical biowarfare simulant.</title>
        <authorList>
            <person name="Gibbons H.S."/>
            <person name="Broomall S.M."/>
            <person name="McNew L.A."/>
            <person name="Daligault H."/>
            <person name="Chapman C."/>
            <person name="Bruce D."/>
            <person name="Karavis M."/>
            <person name="Krepps M."/>
            <person name="McGregor P.A."/>
            <person name="Hong C."/>
            <person name="Park K.H."/>
            <person name="Akmal A."/>
            <person name="Feldman A."/>
            <person name="Lin J.S."/>
            <person name="Chang W.E."/>
            <person name="Higgs B.W."/>
            <person name="Demirev P."/>
            <person name="Lindquist J."/>
            <person name="Liem A."/>
            <person name="Fochler E."/>
            <person name="Read T.D."/>
            <person name="Tapia R."/>
            <person name="Johnson S."/>
            <person name="Bishop-Lilly K.A."/>
            <person name="Detter C."/>
            <person name="Han C."/>
            <person name="Sozhamannan S."/>
            <person name="Rosenzweig C.N."/>
            <person name="Skowronski E.W."/>
        </authorList>
    </citation>
    <scope>NUCLEOTIDE SEQUENCE [LARGE SCALE GENOMIC DNA]</scope>
    <source>
        <strain evidence="11 12">AK5</strain>
    </source>
</reference>
<keyword evidence="4 8" id="KW-0317">Glutathione biosynthesis</keyword>
<dbReference type="InterPro" id="IPR014746">
    <property type="entry name" value="Gln_synth/guanido_kin_cat_dom"/>
</dbReference>
<comment type="pathway">
    <text evidence="1 8 9">Sulfur metabolism; glutathione biosynthesis; glutathione from L-cysteine and L-glutamate: step 1/2.</text>
</comment>
<dbReference type="EC" id="6.3.2.2" evidence="8"/>
<comment type="catalytic activity">
    <reaction evidence="7 8 9">
        <text>L-cysteine + L-glutamate + ATP = gamma-L-glutamyl-L-cysteine + ADP + phosphate + H(+)</text>
        <dbReference type="Rhea" id="RHEA:13285"/>
        <dbReference type="ChEBI" id="CHEBI:15378"/>
        <dbReference type="ChEBI" id="CHEBI:29985"/>
        <dbReference type="ChEBI" id="CHEBI:30616"/>
        <dbReference type="ChEBI" id="CHEBI:35235"/>
        <dbReference type="ChEBI" id="CHEBI:43474"/>
        <dbReference type="ChEBI" id="CHEBI:58173"/>
        <dbReference type="ChEBI" id="CHEBI:456216"/>
        <dbReference type="EC" id="6.3.2.2"/>
    </reaction>
</comment>
<keyword evidence="6 8" id="KW-0067">ATP-binding</keyword>
<evidence type="ECO:0000313" key="11">
    <source>
        <dbReference type="EMBL" id="RUO21410.1"/>
    </source>
</evidence>
<dbReference type="UniPathway" id="UPA00142">
    <property type="reaction ID" value="UER00209"/>
</dbReference>
<dbReference type="GO" id="GO:0004357">
    <property type="term" value="F:glutamate-cysteine ligase activity"/>
    <property type="evidence" value="ECO:0007669"/>
    <property type="project" value="UniProtKB-UniRule"/>
</dbReference>
<proteinExistence type="inferred from homology"/>
<evidence type="ECO:0000313" key="12">
    <source>
        <dbReference type="Proteomes" id="UP000288212"/>
    </source>
</evidence>
<evidence type="ECO:0000256" key="6">
    <source>
        <dbReference type="ARBA" id="ARBA00022840"/>
    </source>
</evidence>
<evidence type="ECO:0000256" key="8">
    <source>
        <dbReference type="HAMAP-Rule" id="MF_00578"/>
    </source>
</evidence>
<keyword evidence="12" id="KW-1185">Reference proteome</keyword>
<dbReference type="HAMAP" id="MF_00578">
    <property type="entry name" value="Glu_cys_ligase"/>
    <property type="match status" value="1"/>
</dbReference>
<dbReference type="InterPro" id="IPR007370">
    <property type="entry name" value="Glu_cys_ligase"/>
</dbReference>
<organism evidence="11 12">
    <name type="scientific">Aliidiomarina haloalkalitolerans</name>
    <dbReference type="NCBI Taxonomy" id="859059"/>
    <lineage>
        <taxon>Bacteria</taxon>
        <taxon>Pseudomonadati</taxon>
        <taxon>Pseudomonadota</taxon>
        <taxon>Gammaproteobacteria</taxon>
        <taxon>Alteromonadales</taxon>
        <taxon>Idiomarinaceae</taxon>
        <taxon>Aliidiomarina</taxon>
    </lineage>
</organism>
<dbReference type="NCBIfam" id="TIGR01434">
    <property type="entry name" value="glu_cys_ligase"/>
    <property type="match status" value="1"/>
</dbReference>
<dbReference type="GO" id="GO:0005829">
    <property type="term" value="C:cytosol"/>
    <property type="evidence" value="ECO:0007669"/>
    <property type="project" value="TreeGrafter"/>
</dbReference>
<dbReference type="Proteomes" id="UP000288212">
    <property type="component" value="Unassembled WGS sequence"/>
</dbReference>
<dbReference type="GO" id="GO:0046872">
    <property type="term" value="F:metal ion binding"/>
    <property type="evidence" value="ECO:0007669"/>
    <property type="project" value="TreeGrafter"/>
</dbReference>
<sequence length="532" mass="60146">MSIQFSDRLARLQACPSAQQAALKQMNRGLERETLRITPAGELATTLHPRALGSTLTHPLITTDYAEALLEFITPVATSIQTTLAQLRDVHRATYQALGDELLWPLSMPCYVNDVSDIRLAQYGDSHVGRMKTTYRQGLTHRYGAVMQTIAGVHFNWSVNTAMWQEMAAEDGVEDNEDYRSEQYFALLRNFKRWAWVIPYFFGASPVLCKSFLRHSFADLDFHELGSGMVHVPNATSLRMSDLGYTNKEQAALKITYNSLSDYVSGLRRAVFTRSEAFAEIGVRDGDHWRQLNANILQIENEFYSPIRPKRVAESGETPTQALERGGVQYIEVRAIDVNPFSPVGITAEQMHFLDLFLLYCLWSDSPQLSLEQQHQTEKNVNTVVLRGREPGLRLVDEQGELTVSERLQALFAQLEKIAKWLDDGASGDYQQALASFAPAIDDPELTLSAQLLNEYRAAVQAYRQVGLGLAVSYKEQLMNSDFEYYTAADFKQWAEESLTEQAEIEAADQGTFAEYLENYFQRALDKKNAPR</sequence>
<comment type="similarity">
    <text evidence="2 8">Belongs to the glutamate--cysteine ligase type 1 family. Type 1 subfamily.</text>
</comment>
<dbReference type="SUPFAM" id="SSF55931">
    <property type="entry name" value="Glutamine synthetase/guanido kinase"/>
    <property type="match status" value="1"/>
</dbReference>
<dbReference type="GO" id="GO:0006750">
    <property type="term" value="P:glutathione biosynthetic process"/>
    <property type="evidence" value="ECO:0007669"/>
    <property type="project" value="UniProtKB-UniRule"/>
</dbReference>
<evidence type="ECO:0000256" key="9">
    <source>
        <dbReference type="RuleBase" id="RU004391"/>
    </source>
</evidence>
<feature type="domain" description="Glutamate--cysteine ligase" evidence="10">
    <location>
        <begin position="18"/>
        <end position="384"/>
    </location>
</feature>
<dbReference type="InterPro" id="IPR006334">
    <property type="entry name" value="Glut_cys_ligase"/>
</dbReference>